<keyword evidence="1" id="KW-0472">Membrane</keyword>
<dbReference type="RefSeq" id="WP_038585713.1">
    <property type="nucleotide sequence ID" value="NZ_HG938353.1"/>
</dbReference>
<dbReference type="GeneID" id="24257004"/>
<dbReference type="HOGENOM" id="CLU_160698_0_0_5"/>
<dbReference type="PATRIC" id="fig|1028800.3.peg.1239"/>
<dbReference type="EMBL" id="HG938353">
    <property type="protein sequence ID" value="CDN47408.1"/>
    <property type="molecule type" value="Genomic_DNA"/>
</dbReference>
<dbReference type="Pfam" id="PF07330">
    <property type="entry name" value="DUF1467"/>
    <property type="match status" value="1"/>
</dbReference>
<dbReference type="eggNOG" id="COG5454">
    <property type="taxonomic scope" value="Bacteria"/>
</dbReference>
<name>A0A068SMG5_NEOGA</name>
<gene>
    <name evidence="2" type="ORF">RG540_CH12240</name>
</gene>
<accession>A0A068SMG5</accession>
<keyword evidence="1" id="KW-1133">Transmembrane helix</keyword>
<feature type="transmembrane region" description="Helical" evidence="1">
    <location>
        <begin position="52"/>
        <end position="70"/>
    </location>
</feature>
<organism evidence="2 3">
    <name type="scientific">Neorhizobium galegae bv. orientalis str. HAMBI 540</name>
    <dbReference type="NCBI Taxonomy" id="1028800"/>
    <lineage>
        <taxon>Bacteria</taxon>
        <taxon>Pseudomonadati</taxon>
        <taxon>Pseudomonadota</taxon>
        <taxon>Alphaproteobacteria</taxon>
        <taxon>Hyphomicrobiales</taxon>
        <taxon>Rhizobiaceae</taxon>
        <taxon>Rhizobium/Agrobacterium group</taxon>
        <taxon>Neorhizobium</taxon>
    </lineage>
</organism>
<dbReference type="Proteomes" id="UP000028181">
    <property type="component" value="Chromosome I"/>
</dbReference>
<dbReference type="InterPro" id="IPR009935">
    <property type="entry name" value="DUF1467"/>
</dbReference>
<proteinExistence type="predicted"/>
<evidence type="ECO:0000313" key="2">
    <source>
        <dbReference type="EMBL" id="CDN47408.1"/>
    </source>
</evidence>
<feature type="transmembrane region" description="Helical" evidence="1">
    <location>
        <begin position="6"/>
        <end position="26"/>
    </location>
</feature>
<keyword evidence="1" id="KW-0812">Transmembrane</keyword>
<protein>
    <submittedName>
        <fullName evidence="2">Putative secreted protein</fullName>
    </submittedName>
</protein>
<keyword evidence="3" id="KW-1185">Reference proteome</keyword>
<dbReference type="AlphaFoldDB" id="A0A068SMG5"/>
<reference evidence="3" key="1">
    <citation type="journal article" date="2014" name="BMC Genomics">
        <title>Genome sequencing of two Neorhizobium galegae strains reveals a noeT gene responsible for the unusual acetylation of the nodulation factors.</title>
        <authorList>
            <person name="Osterman J."/>
            <person name="Marsh J."/>
            <person name="Laine P.K."/>
            <person name="Zeng Z."/>
            <person name="Alatalo E."/>
            <person name="Sullivan J.T."/>
            <person name="Young J.P."/>
            <person name="Thomas-Oates J."/>
            <person name="Paulin L."/>
            <person name="Lindstrom K."/>
        </authorList>
    </citation>
    <scope>NUCLEOTIDE SEQUENCE [LARGE SCALE GENOMIC DNA]</scope>
    <source>
        <strain evidence="3">HAMBI 540</strain>
    </source>
</reference>
<evidence type="ECO:0000256" key="1">
    <source>
        <dbReference type="SAM" id="Phobius"/>
    </source>
</evidence>
<evidence type="ECO:0000313" key="3">
    <source>
        <dbReference type="Proteomes" id="UP000028181"/>
    </source>
</evidence>
<sequence>MPLLTVAAIYFIIWWTVLFIVLPLGYRSQQEDGEVTIGTVESAPARFRGGRVVLLTTVISTLLYVGYYVASAYFGVGIGDIPVIVPTFE</sequence>
<dbReference type="OrthoDB" id="9804637at2"/>
<dbReference type="KEGG" id="ngg:RG540_CH12240"/>